<keyword evidence="9" id="KW-0472">Membrane</keyword>
<dbReference type="SMART" id="SM00388">
    <property type="entry name" value="HisKA"/>
    <property type="match status" value="1"/>
</dbReference>
<feature type="compositionally biased region" description="Basic and acidic residues" evidence="8">
    <location>
        <begin position="525"/>
        <end position="543"/>
    </location>
</feature>
<keyword evidence="12" id="KW-1185">Reference proteome</keyword>
<dbReference type="GO" id="GO:0005886">
    <property type="term" value="C:plasma membrane"/>
    <property type="evidence" value="ECO:0007669"/>
    <property type="project" value="UniProtKB-SubCell"/>
</dbReference>
<feature type="domain" description="Histidine kinase" evidence="10">
    <location>
        <begin position="182"/>
        <end position="396"/>
    </location>
</feature>
<dbReference type="Pfam" id="PF02518">
    <property type="entry name" value="HATPase_c"/>
    <property type="match status" value="1"/>
</dbReference>
<feature type="region of interest" description="Disordered" evidence="8">
    <location>
        <begin position="393"/>
        <end position="543"/>
    </location>
</feature>
<dbReference type="Gene3D" id="3.30.565.10">
    <property type="entry name" value="Histidine kinase-like ATPase, C-terminal domain"/>
    <property type="match status" value="1"/>
</dbReference>
<keyword evidence="9" id="KW-0812">Transmembrane</keyword>
<protein>
    <recommendedName>
        <fullName evidence="3">histidine kinase</fullName>
        <ecNumber evidence="3">2.7.13.3</ecNumber>
    </recommendedName>
</protein>
<evidence type="ECO:0000259" key="10">
    <source>
        <dbReference type="PROSITE" id="PS50109"/>
    </source>
</evidence>
<dbReference type="GO" id="GO:0000155">
    <property type="term" value="F:phosphorelay sensor kinase activity"/>
    <property type="evidence" value="ECO:0007669"/>
    <property type="project" value="InterPro"/>
</dbReference>
<dbReference type="PROSITE" id="PS50109">
    <property type="entry name" value="HIS_KIN"/>
    <property type="match status" value="1"/>
</dbReference>
<dbReference type="InterPro" id="IPR036097">
    <property type="entry name" value="HisK_dim/P_sf"/>
</dbReference>
<dbReference type="SUPFAM" id="SSF47384">
    <property type="entry name" value="Homodimeric domain of signal transducing histidine kinase"/>
    <property type="match status" value="1"/>
</dbReference>
<evidence type="ECO:0000256" key="4">
    <source>
        <dbReference type="ARBA" id="ARBA00022553"/>
    </source>
</evidence>
<comment type="caution">
    <text evidence="11">The sequence shown here is derived from an EMBL/GenBank/DDBJ whole genome shotgun (WGS) entry which is preliminary data.</text>
</comment>
<evidence type="ECO:0000256" key="3">
    <source>
        <dbReference type="ARBA" id="ARBA00012438"/>
    </source>
</evidence>
<evidence type="ECO:0000256" key="9">
    <source>
        <dbReference type="SAM" id="Phobius"/>
    </source>
</evidence>
<dbReference type="InterPro" id="IPR004358">
    <property type="entry name" value="Sig_transdc_His_kin-like_C"/>
</dbReference>
<dbReference type="RefSeq" id="WP_078975922.1">
    <property type="nucleotide sequence ID" value="NZ_MWQN01000001.1"/>
</dbReference>
<organism evidence="11 12">
    <name type="scientific">Embleya scabrispora</name>
    <dbReference type="NCBI Taxonomy" id="159449"/>
    <lineage>
        <taxon>Bacteria</taxon>
        <taxon>Bacillati</taxon>
        <taxon>Actinomycetota</taxon>
        <taxon>Actinomycetes</taxon>
        <taxon>Kitasatosporales</taxon>
        <taxon>Streptomycetaceae</taxon>
        <taxon>Embleya</taxon>
    </lineage>
</organism>
<evidence type="ECO:0000313" key="11">
    <source>
        <dbReference type="EMBL" id="OPC81643.1"/>
    </source>
</evidence>
<evidence type="ECO:0000313" key="12">
    <source>
        <dbReference type="Proteomes" id="UP000190037"/>
    </source>
</evidence>
<evidence type="ECO:0000256" key="8">
    <source>
        <dbReference type="SAM" id="MobiDB-lite"/>
    </source>
</evidence>
<dbReference type="Gene3D" id="1.10.287.130">
    <property type="match status" value="1"/>
</dbReference>
<keyword evidence="7" id="KW-0902">Two-component regulatory system</keyword>
<sequence length="543" mass="59759">MAGSDDSWWTVRARLRLIWVPCAAVMLATIAALVVGLTLDGDARSRGLLLVLGGDLLLVVGLTVLIEAALRRTVERPLTQLADPSEPPSRAARYGSREFAAIAGAMASLRARAHAGEDRARREREHVATLTAVIAERDRESAAERERARESARERDELRARLDEQDRRARLAQADLDQFAHAATHDMQDPLRRIVSFGRMLQERYEDVLDRRGRQYIDFTIDNARRLQMLIDEMVTLTEVGRSRAESVAVDLDEVVRLTWSDMADRVEDTGAELAHAELPVVDADPVLLATLIRHLLGNAVKFARPYERPLVRVDAEPAAEGWRITITDNGIGIPAESAERVFVAFRRLHPRETYTGSGIGLAMAKRIVEQHGGRIAVDTEYTAGTRIVFTLPKRSAQDAEPEGVAPEGTEPENAESEDAEPKYAEPEYGQPEPTIPAPGKPGPTASTEPPHPTERTDLDAPPEPAEAPASLDPDRSFTDEPEPIEPVRFTDPSNHEPLAYVSVASAPRERPAPGTTTEATHASDGPEHRPDDRRPDGHPVDE</sequence>
<dbReference type="PANTHER" id="PTHR43304:SF1">
    <property type="entry name" value="PAC DOMAIN-CONTAINING PROTEIN"/>
    <property type="match status" value="1"/>
</dbReference>
<dbReference type="EC" id="2.7.13.3" evidence="3"/>
<keyword evidence="5" id="KW-0808">Transferase</keyword>
<keyword evidence="6" id="KW-0418">Kinase</keyword>
<dbReference type="InterPro" id="IPR036890">
    <property type="entry name" value="HATPase_C_sf"/>
</dbReference>
<name>A0A1T3NXT6_9ACTN</name>
<dbReference type="InterPro" id="IPR005467">
    <property type="entry name" value="His_kinase_dom"/>
</dbReference>
<evidence type="ECO:0000256" key="2">
    <source>
        <dbReference type="ARBA" id="ARBA00004236"/>
    </source>
</evidence>
<evidence type="ECO:0000256" key="6">
    <source>
        <dbReference type="ARBA" id="ARBA00022777"/>
    </source>
</evidence>
<dbReference type="PANTHER" id="PTHR43304">
    <property type="entry name" value="PHYTOCHROME-LIKE PROTEIN CPH1"/>
    <property type="match status" value="1"/>
</dbReference>
<gene>
    <name evidence="11" type="ORF">B4N89_12425</name>
</gene>
<dbReference type="InterPro" id="IPR003661">
    <property type="entry name" value="HisK_dim/P_dom"/>
</dbReference>
<comment type="catalytic activity">
    <reaction evidence="1">
        <text>ATP + protein L-histidine = ADP + protein N-phospho-L-histidine.</text>
        <dbReference type="EC" id="2.7.13.3"/>
    </reaction>
</comment>
<dbReference type="PRINTS" id="PR00344">
    <property type="entry name" value="BCTRLSENSOR"/>
</dbReference>
<dbReference type="SUPFAM" id="SSF55874">
    <property type="entry name" value="ATPase domain of HSP90 chaperone/DNA topoisomerase II/histidine kinase"/>
    <property type="match status" value="1"/>
</dbReference>
<dbReference type="InterPro" id="IPR052162">
    <property type="entry name" value="Sensor_kinase/Photoreceptor"/>
</dbReference>
<keyword evidence="4" id="KW-0597">Phosphoprotein</keyword>
<dbReference type="InterPro" id="IPR003594">
    <property type="entry name" value="HATPase_dom"/>
</dbReference>
<feature type="transmembrane region" description="Helical" evidence="9">
    <location>
        <begin position="49"/>
        <end position="70"/>
    </location>
</feature>
<comment type="subcellular location">
    <subcellularLocation>
        <location evidence="2">Cell membrane</location>
    </subcellularLocation>
</comment>
<evidence type="ECO:0000256" key="1">
    <source>
        <dbReference type="ARBA" id="ARBA00000085"/>
    </source>
</evidence>
<dbReference type="EMBL" id="MWQN01000001">
    <property type="protein sequence ID" value="OPC81643.1"/>
    <property type="molecule type" value="Genomic_DNA"/>
</dbReference>
<dbReference type="OrthoDB" id="9757990at2"/>
<dbReference type="AlphaFoldDB" id="A0A1T3NXT6"/>
<proteinExistence type="predicted"/>
<evidence type="ECO:0000256" key="7">
    <source>
        <dbReference type="ARBA" id="ARBA00023012"/>
    </source>
</evidence>
<keyword evidence="9" id="KW-1133">Transmembrane helix</keyword>
<evidence type="ECO:0000256" key="5">
    <source>
        <dbReference type="ARBA" id="ARBA00022679"/>
    </source>
</evidence>
<feature type="region of interest" description="Disordered" evidence="8">
    <location>
        <begin position="138"/>
        <end position="161"/>
    </location>
</feature>
<accession>A0A1T3NXT6</accession>
<dbReference type="CDD" id="cd00082">
    <property type="entry name" value="HisKA"/>
    <property type="match status" value="1"/>
</dbReference>
<dbReference type="STRING" id="159449.B4N89_12425"/>
<dbReference type="Proteomes" id="UP000190037">
    <property type="component" value="Unassembled WGS sequence"/>
</dbReference>
<feature type="transmembrane region" description="Helical" evidence="9">
    <location>
        <begin position="17"/>
        <end position="37"/>
    </location>
</feature>
<feature type="compositionally biased region" description="Acidic residues" evidence="8">
    <location>
        <begin position="410"/>
        <end position="419"/>
    </location>
</feature>
<dbReference type="SMART" id="SM00387">
    <property type="entry name" value="HATPase_c"/>
    <property type="match status" value="1"/>
</dbReference>
<reference evidence="11 12" key="1">
    <citation type="submission" date="2017-03" db="EMBL/GenBank/DDBJ databases">
        <title>Draft genome sequence of Streptomyces scabrisporus NF3, endophyte isolated from Amphipterygium adstringens.</title>
        <authorList>
            <person name="Vazquez M."/>
            <person name="Ceapa C.D."/>
            <person name="Rodriguez Luna D."/>
            <person name="Sanchez Esquivel S."/>
        </authorList>
    </citation>
    <scope>NUCLEOTIDE SEQUENCE [LARGE SCALE GENOMIC DNA]</scope>
    <source>
        <strain evidence="11 12">NF3</strain>
    </source>
</reference>